<evidence type="ECO:0008006" key="8">
    <source>
        <dbReference type="Google" id="ProtNLM"/>
    </source>
</evidence>
<proteinExistence type="inferred from homology"/>
<name>A0AAV5TZF6_9BILA</name>
<dbReference type="InterPro" id="IPR016073">
    <property type="entry name" value="Skp1_comp_POZ"/>
</dbReference>
<evidence type="ECO:0000259" key="4">
    <source>
        <dbReference type="Pfam" id="PF01466"/>
    </source>
</evidence>
<dbReference type="Proteomes" id="UP001432027">
    <property type="component" value="Unassembled WGS sequence"/>
</dbReference>
<reference evidence="6" key="1">
    <citation type="submission" date="2023-10" db="EMBL/GenBank/DDBJ databases">
        <title>Genome assembly of Pristionchus species.</title>
        <authorList>
            <person name="Yoshida K."/>
            <person name="Sommer R.J."/>
        </authorList>
    </citation>
    <scope>NUCLEOTIDE SEQUENCE</scope>
    <source>
        <strain evidence="6">RS0144</strain>
    </source>
</reference>
<keyword evidence="2" id="KW-0833">Ubl conjugation pathway</keyword>
<accession>A0AAV5TZF6</accession>
<comment type="similarity">
    <text evidence="1">Belongs to the SKP1 family.</text>
</comment>
<evidence type="ECO:0000256" key="1">
    <source>
        <dbReference type="ARBA" id="ARBA00009993"/>
    </source>
</evidence>
<dbReference type="InterPro" id="IPR001232">
    <property type="entry name" value="SKP1-like"/>
</dbReference>
<dbReference type="SUPFAM" id="SSF54695">
    <property type="entry name" value="POZ domain"/>
    <property type="match status" value="1"/>
</dbReference>
<dbReference type="AlphaFoldDB" id="A0AAV5TZF6"/>
<feature type="region of interest" description="Disordered" evidence="3">
    <location>
        <begin position="61"/>
        <end position="82"/>
    </location>
</feature>
<dbReference type="SUPFAM" id="SSF81382">
    <property type="entry name" value="Skp1 dimerisation domain-like"/>
    <property type="match status" value="1"/>
</dbReference>
<dbReference type="EMBL" id="BTSX01000005">
    <property type="protein sequence ID" value="GMS99497.1"/>
    <property type="molecule type" value="Genomic_DNA"/>
</dbReference>
<dbReference type="InterPro" id="IPR016897">
    <property type="entry name" value="SKP1"/>
</dbReference>
<dbReference type="InterPro" id="IPR016072">
    <property type="entry name" value="Skp1_comp_dimer"/>
</dbReference>
<dbReference type="GO" id="GO:0006511">
    <property type="term" value="P:ubiquitin-dependent protein catabolic process"/>
    <property type="evidence" value="ECO:0007669"/>
    <property type="project" value="InterPro"/>
</dbReference>
<evidence type="ECO:0000259" key="5">
    <source>
        <dbReference type="Pfam" id="PF03931"/>
    </source>
</evidence>
<dbReference type="Gene3D" id="3.30.710.10">
    <property type="entry name" value="Potassium Channel Kv1.1, Chain A"/>
    <property type="match status" value="1"/>
</dbReference>
<dbReference type="PIRSF" id="PIRSF028729">
    <property type="entry name" value="E3_ubiquit_lig_SCF_Skp"/>
    <property type="match status" value="1"/>
</dbReference>
<dbReference type="PANTHER" id="PTHR11165">
    <property type="entry name" value="SKP1"/>
    <property type="match status" value="1"/>
</dbReference>
<dbReference type="InterPro" id="IPR011333">
    <property type="entry name" value="SKP1/BTB/POZ_sf"/>
</dbReference>
<feature type="non-terminal residue" evidence="6">
    <location>
        <position position="153"/>
    </location>
</feature>
<dbReference type="Pfam" id="PF03931">
    <property type="entry name" value="Skp1_POZ"/>
    <property type="match status" value="1"/>
</dbReference>
<dbReference type="SMART" id="SM00512">
    <property type="entry name" value="Skp1"/>
    <property type="match status" value="1"/>
</dbReference>
<evidence type="ECO:0000313" key="6">
    <source>
        <dbReference type="EMBL" id="GMS99497.1"/>
    </source>
</evidence>
<protein>
    <recommendedName>
        <fullName evidence="8">Skp1-related protein</fullName>
    </recommendedName>
</protein>
<organism evidence="6 7">
    <name type="scientific">Pristionchus entomophagus</name>
    <dbReference type="NCBI Taxonomy" id="358040"/>
    <lineage>
        <taxon>Eukaryota</taxon>
        <taxon>Metazoa</taxon>
        <taxon>Ecdysozoa</taxon>
        <taxon>Nematoda</taxon>
        <taxon>Chromadorea</taxon>
        <taxon>Rhabditida</taxon>
        <taxon>Rhabditina</taxon>
        <taxon>Diplogasteromorpha</taxon>
        <taxon>Diplogasteroidea</taxon>
        <taxon>Neodiplogasteridae</taxon>
        <taxon>Pristionchus</taxon>
    </lineage>
</organism>
<dbReference type="FunFam" id="3.30.710.10:FF:000026">
    <property type="entry name" value="E3 ubiquitin ligase complex SCF subunit"/>
    <property type="match status" value="1"/>
</dbReference>
<keyword evidence="7" id="KW-1185">Reference proteome</keyword>
<feature type="domain" description="SKP1 component dimerisation" evidence="4">
    <location>
        <begin position="109"/>
        <end position="153"/>
    </location>
</feature>
<dbReference type="InterPro" id="IPR036296">
    <property type="entry name" value="SKP1-like_dim_sf"/>
</dbReference>
<evidence type="ECO:0000313" key="7">
    <source>
        <dbReference type="Proteomes" id="UP001432027"/>
    </source>
</evidence>
<feature type="domain" description="SKP1 component POZ" evidence="5">
    <location>
        <begin position="1"/>
        <end position="61"/>
    </location>
</feature>
<sequence length="153" mass="17637">GEEFSVERDIVRMSGTIADMLASFPSVADDDSASSSQPIPLPNVTANSLKLVLKWCEEHKKDEKEEKKDDDDNRERNQKIPEWDEKFFKPMDQKTLCDLFMAANFLNIQGLFDHIAKCIAKKITGKSTKEIRDEWNIVNDFTPEEEEAIRKKN</sequence>
<gene>
    <name evidence="6" type="ORF">PENTCL1PPCAC_21672</name>
</gene>
<evidence type="ECO:0000256" key="3">
    <source>
        <dbReference type="SAM" id="MobiDB-lite"/>
    </source>
</evidence>
<dbReference type="Pfam" id="PF01466">
    <property type="entry name" value="Skp1"/>
    <property type="match status" value="1"/>
</dbReference>
<feature type="non-terminal residue" evidence="6">
    <location>
        <position position="1"/>
    </location>
</feature>
<comment type="caution">
    <text evidence="6">The sequence shown here is derived from an EMBL/GenBank/DDBJ whole genome shotgun (WGS) entry which is preliminary data.</text>
</comment>
<evidence type="ECO:0000256" key="2">
    <source>
        <dbReference type="ARBA" id="ARBA00022786"/>
    </source>
</evidence>